<dbReference type="EMBL" id="JAHQIW010004047">
    <property type="protein sequence ID" value="KAJ1360954.1"/>
    <property type="molecule type" value="Genomic_DNA"/>
</dbReference>
<protein>
    <submittedName>
        <fullName evidence="5">Uncharacterized protein</fullName>
    </submittedName>
</protein>
<keyword evidence="1" id="KW-0853">WD repeat</keyword>
<dbReference type="Pfam" id="PF21032">
    <property type="entry name" value="PROPPIN"/>
    <property type="match status" value="1"/>
</dbReference>
<dbReference type="PANTHER" id="PTHR11227">
    <property type="entry name" value="WD-REPEAT PROTEIN INTERACTING WITH PHOSPHOINOSIDES WIPI -RELATED"/>
    <property type="match status" value="1"/>
</dbReference>
<evidence type="ECO:0000256" key="1">
    <source>
        <dbReference type="ARBA" id="ARBA00022574"/>
    </source>
</evidence>
<dbReference type="SUPFAM" id="SSF50978">
    <property type="entry name" value="WD40 repeat-like"/>
    <property type="match status" value="1"/>
</dbReference>
<keyword evidence="2" id="KW-0677">Repeat</keyword>
<evidence type="ECO:0000256" key="2">
    <source>
        <dbReference type="ARBA" id="ARBA00022737"/>
    </source>
</evidence>
<dbReference type="InterPro" id="IPR015943">
    <property type="entry name" value="WD40/YVTN_repeat-like_dom_sf"/>
</dbReference>
<comment type="caution">
    <text evidence="5">The sequence shown here is derived from an EMBL/GenBank/DDBJ whole genome shotgun (WGS) entry which is preliminary data.</text>
</comment>
<dbReference type="GO" id="GO:0005737">
    <property type="term" value="C:cytoplasm"/>
    <property type="evidence" value="ECO:0007669"/>
    <property type="project" value="UniProtKB-ARBA"/>
</dbReference>
<dbReference type="GO" id="GO:0006914">
    <property type="term" value="P:autophagy"/>
    <property type="evidence" value="ECO:0007669"/>
    <property type="project" value="UniProtKB-KW"/>
</dbReference>
<evidence type="ECO:0000256" key="3">
    <source>
        <dbReference type="ARBA" id="ARBA00023006"/>
    </source>
</evidence>
<evidence type="ECO:0000256" key="4">
    <source>
        <dbReference type="ARBA" id="ARBA00025740"/>
    </source>
</evidence>
<name>A0AAD5QTC6_PARTN</name>
<dbReference type="InterPro" id="IPR009563">
    <property type="entry name" value="SSSCA1"/>
</dbReference>
<sequence length="590" mass="65598">MNPSSCKVYSATFNAQQDCFCVATDMGIRLFNTHPAILLRSFSREKVGGVKVCSILHRSNIIVIVGGGSYAKFPSNTVMVWDDKLQEFILEITVAGGPILNVLLAHSKLIVLQEKRIHVFQFPNPCKLIRTEEIRFNPTGLAAISCDFNGTTQMLAYPGFKIGSVQLANLNNMSEYASLSPRGVDAHLTEITQLALNNQATLLATGSTKGTVIRVFDANAAVTRCLMEFRRGADPCSLHCLTFSPCSSFLALSSDKGTIHIFAVRDSDDTKRGILHKVGLSKGEKRSSAQISLEPRVLSCGFIKASSSSMQSIVAICQDGTYHRFSFCEDGSAKREGYDQIMQLGLVEEDESARRRLCRKKRNYSCNRNISTQNNFEEMVLPNGKRELTEEQLSEAQRCRDQFRDDVSRRMGELLLRGLTMLDAYCDVCSGILMENRNGVRNCVTCELYNERTKEGSRLVAEVPLDMTADGVTPGNVLLAAEKSQQGQNPVRIVDVERKTWAEGPMQDFGETSMKSNNESRSHDAVLMTSRQNNFDLASHSSDEYATVLLAVNRKLKWACEQLDRCENPPEIRELFALISEGINLTKCLK</sequence>
<gene>
    <name evidence="5" type="ORF">KIN20_020088</name>
</gene>
<dbReference type="SMART" id="SM00320">
    <property type="entry name" value="WD40"/>
    <property type="match status" value="2"/>
</dbReference>
<keyword evidence="3" id="KW-0072">Autophagy</keyword>
<organism evidence="5 6">
    <name type="scientific">Parelaphostrongylus tenuis</name>
    <name type="common">Meningeal worm</name>
    <dbReference type="NCBI Taxonomy" id="148309"/>
    <lineage>
        <taxon>Eukaryota</taxon>
        <taxon>Metazoa</taxon>
        <taxon>Ecdysozoa</taxon>
        <taxon>Nematoda</taxon>
        <taxon>Chromadorea</taxon>
        <taxon>Rhabditida</taxon>
        <taxon>Rhabditina</taxon>
        <taxon>Rhabditomorpha</taxon>
        <taxon>Strongyloidea</taxon>
        <taxon>Metastrongylidae</taxon>
        <taxon>Parelaphostrongylus</taxon>
    </lineage>
</organism>
<comment type="similarity">
    <text evidence="4">Belongs to the WD repeat PROPPIN family.</text>
</comment>
<keyword evidence="6" id="KW-1185">Reference proteome</keyword>
<reference evidence="5" key="1">
    <citation type="submission" date="2021-06" db="EMBL/GenBank/DDBJ databases">
        <title>Parelaphostrongylus tenuis whole genome reference sequence.</title>
        <authorList>
            <person name="Garwood T.J."/>
            <person name="Larsen P.A."/>
            <person name="Fountain-Jones N.M."/>
            <person name="Garbe J.R."/>
            <person name="Macchietto M.G."/>
            <person name="Kania S.A."/>
            <person name="Gerhold R.W."/>
            <person name="Richards J.E."/>
            <person name="Wolf T.M."/>
        </authorList>
    </citation>
    <scope>NUCLEOTIDE SEQUENCE</scope>
    <source>
        <strain evidence="5">MNPRO001-30</strain>
        <tissue evidence="5">Meninges</tissue>
    </source>
</reference>
<dbReference type="AlphaFoldDB" id="A0AAD5QTC6"/>
<dbReference type="Proteomes" id="UP001196413">
    <property type="component" value="Unassembled WGS sequence"/>
</dbReference>
<dbReference type="Pfam" id="PF06677">
    <property type="entry name" value="Auto_anti-p27"/>
    <property type="match status" value="1"/>
</dbReference>
<dbReference type="InterPro" id="IPR048720">
    <property type="entry name" value="PROPPIN"/>
</dbReference>
<evidence type="ECO:0000313" key="5">
    <source>
        <dbReference type="EMBL" id="KAJ1360954.1"/>
    </source>
</evidence>
<accession>A0AAD5QTC6</accession>
<dbReference type="Gene3D" id="2.130.10.10">
    <property type="entry name" value="YVTN repeat-like/Quinoprotein amine dehydrogenase"/>
    <property type="match status" value="1"/>
</dbReference>
<dbReference type="InterPro" id="IPR036322">
    <property type="entry name" value="WD40_repeat_dom_sf"/>
</dbReference>
<evidence type="ECO:0000313" key="6">
    <source>
        <dbReference type="Proteomes" id="UP001196413"/>
    </source>
</evidence>
<dbReference type="InterPro" id="IPR001680">
    <property type="entry name" value="WD40_rpt"/>
</dbReference>
<proteinExistence type="inferred from homology"/>